<dbReference type="Gene3D" id="2.40.128.520">
    <property type="match status" value="1"/>
</dbReference>
<evidence type="ECO:0000313" key="3">
    <source>
        <dbReference type="EMBL" id="SHJ94292.1"/>
    </source>
</evidence>
<keyword evidence="1" id="KW-0732">Signal</keyword>
<feature type="signal peptide" evidence="1">
    <location>
        <begin position="1"/>
        <end position="18"/>
    </location>
</feature>
<dbReference type="PANTHER" id="PTHR36919:SF3">
    <property type="entry name" value="BLL5882 PROTEIN"/>
    <property type="match status" value="1"/>
</dbReference>
<dbReference type="EMBL" id="FQZX01000001">
    <property type="protein sequence ID" value="SHJ94292.1"/>
    <property type="molecule type" value="Genomic_DNA"/>
</dbReference>
<organism evidence="3 4">
    <name type="scientific">Maribacter aquivivus</name>
    <dbReference type="NCBI Taxonomy" id="228958"/>
    <lineage>
        <taxon>Bacteria</taxon>
        <taxon>Pseudomonadati</taxon>
        <taxon>Bacteroidota</taxon>
        <taxon>Flavobacteriia</taxon>
        <taxon>Flavobacteriales</taxon>
        <taxon>Flavobacteriaceae</taxon>
        <taxon>Maribacter</taxon>
    </lineage>
</organism>
<feature type="chain" id="PRO_5012364474" evidence="1">
    <location>
        <begin position="19"/>
        <end position="139"/>
    </location>
</feature>
<dbReference type="PANTHER" id="PTHR36919">
    <property type="entry name" value="BLR1215 PROTEIN"/>
    <property type="match status" value="1"/>
</dbReference>
<dbReference type="Proteomes" id="UP000184314">
    <property type="component" value="Unassembled WGS sequence"/>
</dbReference>
<accession>A0A1M6NF24</accession>
<dbReference type="STRING" id="228958.SAMN04488007_2031"/>
<dbReference type="InterPro" id="IPR019223">
    <property type="entry name" value="DUF2147"/>
</dbReference>
<protein>
    <submittedName>
        <fullName evidence="3">Uncharacterized conserved protein, DUF2147 family</fullName>
    </submittedName>
</protein>
<sequence length="139" mass="16205">MKNLFFLLLMIVSFISYGQTITGQWETFDEETNEKKALIEIYKTNDTYFAKIVNSYKSDADKVCENCKGSKKGQKIRGLVIIEDIKKDGDEYNDGTILDPENGKEYKCYLELEEPNKLKVRGYLGFSLLGRTQYWIRKQ</sequence>
<feature type="domain" description="DUF2147" evidence="2">
    <location>
        <begin position="23"/>
        <end position="137"/>
    </location>
</feature>
<keyword evidence="4" id="KW-1185">Reference proteome</keyword>
<name>A0A1M6NF24_9FLAO</name>
<gene>
    <name evidence="3" type="ORF">SAMN04488007_2031</name>
</gene>
<proteinExistence type="predicted"/>
<dbReference type="AlphaFoldDB" id="A0A1M6NF24"/>
<dbReference type="RefSeq" id="WP_073243558.1">
    <property type="nucleotide sequence ID" value="NZ_FQZX01000001.1"/>
</dbReference>
<evidence type="ECO:0000259" key="2">
    <source>
        <dbReference type="Pfam" id="PF09917"/>
    </source>
</evidence>
<dbReference type="OrthoDB" id="9814399at2"/>
<evidence type="ECO:0000313" key="4">
    <source>
        <dbReference type="Proteomes" id="UP000184314"/>
    </source>
</evidence>
<reference evidence="4" key="1">
    <citation type="submission" date="2016-11" db="EMBL/GenBank/DDBJ databases">
        <authorList>
            <person name="Varghese N."/>
            <person name="Submissions S."/>
        </authorList>
    </citation>
    <scope>NUCLEOTIDE SEQUENCE [LARGE SCALE GENOMIC DNA]</scope>
    <source>
        <strain evidence="4">DSM 16478</strain>
    </source>
</reference>
<dbReference type="Pfam" id="PF09917">
    <property type="entry name" value="DUF2147"/>
    <property type="match status" value="1"/>
</dbReference>
<evidence type="ECO:0000256" key="1">
    <source>
        <dbReference type="SAM" id="SignalP"/>
    </source>
</evidence>